<proteinExistence type="predicted"/>
<gene>
    <name evidence="1" type="ORF">BJ998_004201</name>
</gene>
<dbReference type="GO" id="GO:0047429">
    <property type="term" value="F:nucleoside triphosphate diphosphatase activity"/>
    <property type="evidence" value="ECO:0007669"/>
    <property type="project" value="InterPro"/>
</dbReference>
<dbReference type="PANTHER" id="PTHR46523">
    <property type="entry name" value="DCTP PYROPHOSPHATASE 1"/>
    <property type="match status" value="1"/>
</dbReference>
<evidence type="ECO:0000313" key="2">
    <source>
        <dbReference type="Proteomes" id="UP000585638"/>
    </source>
</evidence>
<evidence type="ECO:0000313" key="1">
    <source>
        <dbReference type="EMBL" id="MBB5893005.1"/>
    </source>
</evidence>
<keyword evidence="1" id="KW-0378">Hydrolase</keyword>
<dbReference type="InterPro" id="IPR025984">
    <property type="entry name" value="DCTPP"/>
</dbReference>
<dbReference type="AlphaFoldDB" id="A0A7W9KIG3"/>
<organism evidence="1 2">
    <name type="scientific">Kutzneria kofuensis</name>
    <dbReference type="NCBI Taxonomy" id="103725"/>
    <lineage>
        <taxon>Bacteria</taxon>
        <taxon>Bacillati</taxon>
        <taxon>Actinomycetota</taxon>
        <taxon>Actinomycetes</taxon>
        <taxon>Pseudonocardiales</taxon>
        <taxon>Pseudonocardiaceae</taxon>
        <taxon>Kutzneria</taxon>
    </lineage>
</organism>
<sequence length="117" mass="13327">MTDIEDLTARIRAFSDARSWERFHTPKNLAMALAGEAGELLAELQWLTDEEITAGMSEADLRERVRMEVADVFMYLLRFADVTGIDLAQATLDKLARNELRYPVDKSRGNSSKYDQL</sequence>
<dbReference type="Pfam" id="PF12643">
    <property type="entry name" value="MazG-like"/>
    <property type="match status" value="1"/>
</dbReference>
<dbReference type="PANTHER" id="PTHR46523:SF1">
    <property type="entry name" value="DCTP PYROPHOSPHATASE 1"/>
    <property type="match status" value="1"/>
</dbReference>
<dbReference type="InterPro" id="IPR052555">
    <property type="entry name" value="dCTP_Pyrophosphatase"/>
</dbReference>
<dbReference type="PIRSF" id="PIRSF029826">
    <property type="entry name" value="UCP029826_pph"/>
    <property type="match status" value="1"/>
</dbReference>
<dbReference type="EMBL" id="JACHIR010000001">
    <property type="protein sequence ID" value="MBB5893005.1"/>
    <property type="molecule type" value="Genomic_DNA"/>
</dbReference>
<dbReference type="CDD" id="cd11537">
    <property type="entry name" value="NTP-PPase_RS21-C6_like"/>
    <property type="match status" value="1"/>
</dbReference>
<reference evidence="1 2" key="1">
    <citation type="submission" date="2020-08" db="EMBL/GenBank/DDBJ databases">
        <title>Sequencing the genomes of 1000 actinobacteria strains.</title>
        <authorList>
            <person name="Klenk H.-P."/>
        </authorList>
    </citation>
    <scope>NUCLEOTIDE SEQUENCE [LARGE SCALE GENOMIC DNA]</scope>
    <source>
        <strain evidence="1 2">DSM 43851</strain>
    </source>
</reference>
<comment type="caution">
    <text evidence="1">The sequence shown here is derived from an EMBL/GenBank/DDBJ whole genome shotgun (WGS) entry which is preliminary data.</text>
</comment>
<accession>A0A7W9KIG3</accession>
<keyword evidence="2" id="KW-1185">Reference proteome</keyword>
<protein>
    <submittedName>
        <fullName evidence="1">NTP pyrophosphatase (Non-canonical NTP hydrolase)</fullName>
    </submittedName>
</protein>
<dbReference type="Proteomes" id="UP000585638">
    <property type="component" value="Unassembled WGS sequence"/>
</dbReference>
<dbReference type="GO" id="GO:0009143">
    <property type="term" value="P:nucleoside triphosphate catabolic process"/>
    <property type="evidence" value="ECO:0007669"/>
    <property type="project" value="InterPro"/>
</dbReference>
<dbReference type="SUPFAM" id="SSF101386">
    <property type="entry name" value="all-alpha NTP pyrophosphatases"/>
    <property type="match status" value="1"/>
</dbReference>
<name>A0A7W9KIG3_9PSEU</name>
<dbReference type="RefSeq" id="WP_312890252.1">
    <property type="nucleotide sequence ID" value="NZ_BAAAWY010000001.1"/>
</dbReference>
<dbReference type="Gene3D" id="1.10.287.1080">
    <property type="entry name" value="MazG-like"/>
    <property type="match status" value="1"/>
</dbReference>